<dbReference type="EMBL" id="ML179690">
    <property type="protein sequence ID" value="THU83048.1"/>
    <property type="molecule type" value="Genomic_DNA"/>
</dbReference>
<reference evidence="2 3" key="1">
    <citation type="journal article" date="2019" name="Nat. Ecol. Evol.">
        <title>Megaphylogeny resolves global patterns of mushroom evolution.</title>
        <authorList>
            <person name="Varga T."/>
            <person name="Krizsan K."/>
            <person name="Foldi C."/>
            <person name="Dima B."/>
            <person name="Sanchez-Garcia M."/>
            <person name="Sanchez-Ramirez S."/>
            <person name="Szollosi G.J."/>
            <person name="Szarkandi J.G."/>
            <person name="Papp V."/>
            <person name="Albert L."/>
            <person name="Andreopoulos W."/>
            <person name="Angelini C."/>
            <person name="Antonin V."/>
            <person name="Barry K.W."/>
            <person name="Bougher N.L."/>
            <person name="Buchanan P."/>
            <person name="Buyck B."/>
            <person name="Bense V."/>
            <person name="Catcheside P."/>
            <person name="Chovatia M."/>
            <person name="Cooper J."/>
            <person name="Damon W."/>
            <person name="Desjardin D."/>
            <person name="Finy P."/>
            <person name="Geml J."/>
            <person name="Haridas S."/>
            <person name="Hughes K."/>
            <person name="Justo A."/>
            <person name="Karasinski D."/>
            <person name="Kautmanova I."/>
            <person name="Kiss B."/>
            <person name="Kocsube S."/>
            <person name="Kotiranta H."/>
            <person name="LaButti K.M."/>
            <person name="Lechner B.E."/>
            <person name="Liimatainen K."/>
            <person name="Lipzen A."/>
            <person name="Lukacs Z."/>
            <person name="Mihaltcheva S."/>
            <person name="Morgado L.N."/>
            <person name="Niskanen T."/>
            <person name="Noordeloos M.E."/>
            <person name="Ohm R.A."/>
            <person name="Ortiz-Santana B."/>
            <person name="Ovrebo C."/>
            <person name="Racz N."/>
            <person name="Riley R."/>
            <person name="Savchenko A."/>
            <person name="Shiryaev A."/>
            <person name="Soop K."/>
            <person name="Spirin V."/>
            <person name="Szebenyi C."/>
            <person name="Tomsovsky M."/>
            <person name="Tulloss R.E."/>
            <person name="Uehling J."/>
            <person name="Grigoriev I.V."/>
            <person name="Vagvolgyi C."/>
            <person name="Papp T."/>
            <person name="Martin F.M."/>
            <person name="Miettinen O."/>
            <person name="Hibbett D.S."/>
            <person name="Nagy L.G."/>
        </authorList>
    </citation>
    <scope>NUCLEOTIDE SEQUENCE [LARGE SCALE GENOMIC DNA]</scope>
    <source>
        <strain evidence="2 3">CBS 962.96</strain>
    </source>
</reference>
<sequence length="161" mass="18252">MANFAEMKKDDFEQENIQAQSRALQRKILGHASQQKARVDNAPKELVSGKGKEKEKEKEKQSHKRQPQHIYIFSEKEKEKEKEGKEKEKEVLRKLTHQAAHAVKSTEYVEDIDNKDTAMDVNPVPTDPASTDLVPTNPIPTAQSNEDLSIPDKATPILLIL</sequence>
<name>A0A4S8L4S1_DENBC</name>
<evidence type="ECO:0000256" key="1">
    <source>
        <dbReference type="SAM" id="MobiDB-lite"/>
    </source>
</evidence>
<feature type="compositionally biased region" description="Basic and acidic residues" evidence="1">
    <location>
        <begin position="1"/>
        <end position="11"/>
    </location>
</feature>
<feature type="region of interest" description="Disordered" evidence="1">
    <location>
        <begin position="117"/>
        <end position="148"/>
    </location>
</feature>
<feature type="region of interest" description="Disordered" evidence="1">
    <location>
        <begin position="1"/>
        <end position="89"/>
    </location>
</feature>
<organism evidence="2 3">
    <name type="scientific">Dendrothele bispora (strain CBS 962.96)</name>
    <dbReference type="NCBI Taxonomy" id="1314807"/>
    <lineage>
        <taxon>Eukaryota</taxon>
        <taxon>Fungi</taxon>
        <taxon>Dikarya</taxon>
        <taxon>Basidiomycota</taxon>
        <taxon>Agaricomycotina</taxon>
        <taxon>Agaricomycetes</taxon>
        <taxon>Agaricomycetidae</taxon>
        <taxon>Agaricales</taxon>
        <taxon>Agaricales incertae sedis</taxon>
        <taxon>Dendrothele</taxon>
    </lineage>
</organism>
<accession>A0A4S8L4S1</accession>
<feature type="compositionally biased region" description="Basic and acidic residues" evidence="1">
    <location>
        <begin position="74"/>
        <end position="89"/>
    </location>
</feature>
<protein>
    <submittedName>
        <fullName evidence="2">Uncharacterized protein</fullName>
    </submittedName>
</protein>
<evidence type="ECO:0000313" key="3">
    <source>
        <dbReference type="Proteomes" id="UP000297245"/>
    </source>
</evidence>
<evidence type="ECO:0000313" key="2">
    <source>
        <dbReference type="EMBL" id="THU83048.1"/>
    </source>
</evidence>
<keyword evidence="3" id="KW-1185">Reference proteome</keyword>
<feature type="compositionally biased region" description="Basic and acidic residues" evidence="1">
    <location>
        <begin position="50"/>
        <end position="60"/>
    </location>
</feature>
<gene>
    <name evidence="2" type="ORF">K435DRAFT_807821</name>
</gene>
<dbReference type="Proteomes" id="UP000297245">
    <property type="component" value="Unassembled WGS sequence"/>
</dbReference>
<proteinExistence type="predicted"/>
<dbReference type="AlphaFoldDB" id="A0A4S8L4S1"/>